<evidence type="ECO:0000313" key="2">
    <source>
        <dbReference type="Proteomes" id="UP000480854"/>
    </source>
</evidence>
<reference evidence="1 2" key="1">
    <citation type="submission" date="2018-07" db="EMBL/GenBank/DDBJ databases">
        <title>Genome sequence of Azospirillum sp. ATCC 49961.</title>
        <authorList>
            <person name="Sant'Anna F.H."/>
            <person name="Baldani J.I."/>
            <person name="Zilli J.E."/>
            <person name="Reis V.M."/>
            <person name="Hartmann A."/>
            <person name="Cruz L."/>
            <person name="de Souza E.M."/>
            <person name="de Oliveira Pedrosa F."/>
            <person name="Passaglia L.M.P."/>
        </authorList>
    </citation>
    <scope>NUCLEOTIDE SEQUENCE [LARGE SCALE GENOMIC DNA]</scope>
    <source>
        <strain evidence="1 2">ATCC 49961</strain>
    </source>
</reference>
<protein>
    <submittedName>
        <fullName evidence="1">Uncharacterized protein</fullName>
    </submittedName>
</protein>
<evidence type="ECO:0000313" key="1">
    <source>
        <dbReference type="EMBL" id="KAA0677684.1"/>
    </source>
</evidence>
<proteinExistence type="predicted"/>
<dbReference type="RefSeq" id="WP_149471154.1">
    <property type="nucleotide sequence ID" value="NZ_QOKW01000022.1"/>
</dbReference>
<name>A0A9W7KRE6_9PROT</name>
<dbReference type="AlphaFoldDB" id="A0A9W7KRE6"/>
<dbReference type="Proteomes" id="UP000480854">
    <property type="component" value="Unassembled WGS sequence"/>
</dbReference>
<keyword evidence="2" id="KW-1185">Reference proteome</keyword>
<dbReference type="EMBL" id="QOKW01000022">
    <property type="protein sequence ID" value="KAA0677684.1"/>
    <property type="molecule type" value="Genomic_DNA"/>
</dbReference>
<sequence length="235" mass="26023">MREDLQERLFDAHPALFQDREATPLVYGVECDAGWYPILDALCSVLIARAERAGSWPARFHQLKEKFGGLRVYGDTEGDYECGAITAAERMSWHICERSGRPGKLRVRRGYYLTLADHIAAQEGFATVHQLPSHAEAERRLHGVRAELAPGPVDVPPGWRHLVEALLDGLAWEDQQKPELSDLRVLRVSAESGQLVLVVKGADQRQAGQIALAIALCDRIDPETGAPREDLEAAS</sequence>
<dbReference type="OrthoDB" id="7255783at2"/>
<organism evidence="1 2">
    <name type="scientific">Roseomonas genomospecies 6</name>
    <dbReference type="NCBI Taxonomy" id="214106"/>
    <lineage>
        <taxon>Bacteria</taxon>
        <taxon>Pseudomonadati</taxon>
        <taxon>Pseudomonadota</taxon>
        <taxon>Alphaproteobacteria</taxon>
        <taxon>Acetobacterales</taxon>
        <taxon>Roseomonadaceae</taxon>
        <taxon>Roseomonas</taxon>
    </lineage>
</organism>
<comment type="caution">
    <text evidence="1">The sequence shown here is derived from an EMBL/GenBank/DDBJ whole genome shotgun (WGS) entry which is preliminary data.</text>
</comment>
<gene>
    <name evidence="1" type="ORF">DS843_22865</name>
</gene>
<accession>A0A9W7KRE6</accession>